<evidence type="ECO:0000313" key="1">
    <source>
        <dbReference type="EMBL" id="MFM0102865.1"/>
    </source>
</evidence>
<sequence length="90" mass="9320">MESILDKAREAGMTVLLDACIGHQRFHSVVGSEGTLQRFARLCETPVADRATLGEWAELCDRGAGAAVAAAIRSAIGSHSPGKASTQAAP</sequence>
<evidence type="ECO:0000313" key="2">
    <source>
        <dbReference type="Proteomes" id="UP001629235"/>
    </source>
</evidence>
<dbReference type="EMBL" id="JAQQDW010000006">
    <property type="protein sequence ID" value="MFM0102865.1"/>
    <property type="molecule type" value="Genomic_DNA"/>
</dbReference>
<keyword evidence="2" id="KW-1185">Reference proteome</keyword>
<dbReference type="Proteomes" id="UP001629235">
    <property type="component" value="Unassembled WGS sequence"/>
</dbReference>
<proteinExistence type="predicted"/>
<gene>
    <name evidence="1" type="ORF">PQR01_05060</name>
</gene>
<name>A0ACC7N761_9BURK</name>
<reference evidence="1 2" key="1">
    <citation type="journal article" date="2024" name="Chem. Sci.">
        <title>Discovery of megapolipeptins by genome mining of a Burkholderiales bacteria collection.</title>
        <authorList>
            <person name="Paulo B.S."/>
            <person name="Recchia M.J.J."/>
            <person name="Lee S."/>
            <person name="Fergusson C.H."/>
            <person name="Romanowski S.B."/>
            <person name="Hernandez A."/>
            <person name="Krull N."/>
            <person name="Liu D.Y."/>
            <person name="Cavanagh H."/>
            <person name="Bos A."/>
            <person name="Gray C.A."/>
            <person name="Murphy B.T."/>
            <person name="Linington R.G."/>
            <person name="Eustaquio A.S."/>
        </authorList>
    </citation>
    <scope>NUCLEOTIDE SEQUENCE [LARGE SCALE GENOMIC DNA]</scope>
    <source>
        <strain evidence="1 2">RL18-126-BIB-B</strain>
    </source>
</reference>
<comment type="caution">
    <text evidence="1">The sequence shown here is derived from an EMBL/GenBank/DDBJ whole genome shotgun (WGS) entry which is preliminary data.</text>
</comment>
<organism evidence="1 2">
    <name type="scientific">Paraburkholderia rhynchosiae</name>
    <dbReference type="NCBI Taxonomy" id="487049"/>
    <lineage>
        <taxon>Bacteria</taxon>
        <taxon>Pseudomonadati</taxon>
        <taxon>Pseudomonadota</taxon>
        <taxon>Betaproteobacteria</taxon>
        <taxon>Burkholderiales</taxon>
        <taxon>Burkholderiaceae</taxon>
        <taxon>Paraburkholderia</taxon>
    </lineage>
</organism>
<accession>A0ACC7N761</accession>
<protein>
    <submittedName>
        <fullName evidence="1">Uncharacterized protein</fullName>
    </submittedName>
</protein>